<evidence type="ECO:0000256" key="1">
    <source>
        <dbReference type="ARBA" id="ARBA00004533"/>
    </source>
</evidence>
<dbReference type="PANTHER" id="PTHR30024">
    <property type="entry name" value="ALIPHATIC SULFONATES-BINDING PROTEIN-RELATED"/>
    <property type="match status" value="1"/>
</dbReference>
<dbReference type="GO" id="GO:0005886">
    <property type="term" value="C:plasma membrane"/>
    <property type="evidence" value="ECO:0007669"/>
    <property type="project" value="UniProtKB-SubCell"/>
</dbReference>
<keyword evidence="8" id="KW-1185">Reference proteome</keyword>
<dbReference type="InterPro" id="IPR044527">
    <property type="entry name" value="NrtA/CpmA_ABC-bd_dom"/>
</dbReference>
<proteinExistence type="predicted"/>
<keyword evidence="4" id="KW-0997">Cell inner membrane</keyword>
<accession>A0A1C0Y798</accession>
<evidence type="ECO:0000256" key="3">
    <source>
        <dbReference type="ARBA" id="ARBA00022475"/>
    </source>
</evidence>
<evidence type="ECO:0000256" key="5">
    <source>
        <dbReference type="ARBA" id="ARBA00023136"/>
    </source>
</evidence>
<reference evidence="7 8" key="1">
    <citation type="submission" date="2016-07" db="EMBL/GenBank/DDBJ databases">
        <title>Caryophanon tenue genome sequencing.</title>
        <authorList>
            <person name="Verma A."/>
            <person name="Pal Y."/>
            <person name="Krishnamurthi S."/>
        </authorList>
    </citation>
    <scope>NUCLEOTIDE SEQUENCE [LARGE SCALE GENOMIC DNA]</scope>
    <source>
        <strain evidence="7 8">DSM 14152</strain>
    </source>
</reference>
<dbReference type="PANTHER" id="PTHR30024:SF43">
    <property type="entry name" value="BLL4572 PROTEIN"/>
    <property type="match status" value="1"/>
</dbReference>
<dbReference type="Pfam" id="PF13379">
    <property type="entry name" value="NMT1_2"/>
    <property type="match status" value="1"/>
</dbReference>
<dbReference type="PROSITE" id="PS51257">
    <property type="entry name" value="PROKAR_LIPOPROTEIN"/>
    <property type="match status" value="1"/>
</dbReference>
<evidence type="ECO:0000313" key="7">
    <source>
        <dbReference type="EMBL" id="OCS83028.1"/>
    </source>
</evidence>
<protein>
    <submittedName>
        <fullName evidence="7">Metal ABC transporter substrate-binding protein</fullName>
    </submittedName>
</protein>
<keyword evidence="2" id="KW-0813">Transport</keyword>
<comment type="caution">
    <text evidence="7">The sequence shown here is derived from an EMBL/GenBank/DDBJ whole genome shotgun (WGS) entry which is preliminary data.</text>
</comment>
<evidence type="ECO:0000313" key="8">
    <source>
        <dbReference type="Proteomes" id="UP000093199"/>
    </source>
</evidence>
<keyword evidence="6" id="KW-0732">Signal</keyword>
<keyword evidence="5" id="KW-0472">Membrane</keyword>
<organism evidence="7 8">
    <name type="scientific">Caryophanon tenue</name>
    <dbReference type="NCBI Taxonomy" id="33978"/>
    <lineage>
        <taxon>Bacteria</taxon>
        <taxon>Bacillati</taxon>
        <taxon>Bacillota</taxon>
        <taxon>Bacilli</taxon>
        <taxon>Bacillales</taxon>
        <taxon>Caryophanaceae</taxon>
        <taxon>Caryophanon</taxon>
    </lineage>
</organism>
<sequence>MKKWLLLFITALLLVACSDEQAVNEDGKPIIKIGYLPTTHAGPLYFMEDTAEYDVELVRFSTWIDLMDALNAGRVDGASVLIELAMKAHEKGIDLQAVALGHEDGNIVTVAPHIQETADLIGETIAIPNRYSTHHIYVHQMLEQAGYSIDDVNLVEMAPAEMPSALSENRIAGYVVAEPFGSIGVSLGVGKVLYQSQEIWPHSIDCALVLRTAFIERDEALTTAFVQQYAQAGLDAHAKDEHALTQINAFLKLQDNVLAQSLEWISYEHLAIPEDAYTVLRQAMMDLELSENPPTFEDFVNNSYLVNEVTQ</sequence>
<feature type="signal peptide" evidence="6">
    <location>
        <begin position="1"/>
        <end position="22"/>
    </location>
</feature>
<name>A0A1C0Y798_9BACL</name>
<dbReference type="STRING" id="33978.A6M13_06395"/>
<dbReference type="Gene3D" id="3.40.190.10">
    <property type="entry name" value="Periplasmic binding protein-like II"/>
    <property type="match status" value="2"/>
</dbReference>
<evidence type="ECO:0000256" key="2">
    <source>
        <dbReference type="ARBA" id="ARBA00022448"/>
    </source>
</evidence>
<dbReference type="CDD" id="cd13553">
    <property type="entry name" value="PBP2_NrtA_CpmA_like"/>
    <property type="match status" value="1"/>
</dbReference>
<dbReference type="SUPFAM" id="SSF53850">
    <property type="entry name" value="Periplasmic binding protein-like II"/>
    <property type="match status" value="1"/>
</dbReference>
<keyword evidence="3" id="KW-1003">Cell membrane</keyword>
<dbReference type="EMBL" id="MASJ01000039">
    <property type="protein sequence ID" value="OCS83028.1"/>
    <property type="molecule type" value="Genomic_DNA"/>
</dbReference>
<evidence type="ECO:0000256" key="6">
    <source>
        <dbReference type="SAM" id="SignalP"/>
    </source>
</evidence>
<comment type="subcellular location">
    <subcellularLocation>
        <location evidence="1">Cell inner membrane</location>
    </subcellularLocation>
</comment>
<evidence type="ECO:0000256" key="4">
    <source>
        <dbReference type="ARBA" id="ARBA00022519"/>
    </source>
</evidence>
<dbReference type="Proteomes" id="UP000093199">
    <property type="component" value="Unassembled WGS sequence"/>
</dbReference>
<dbReference type="RefSeq" id="WP_066547978.1">
    <property type="nucleotide sequence ID" value="NZ_MASJ01000039.1"/>
</dbReference>
<gene>
    <name evidence="7" type="ORF">A6M13_06395</name>
</gene>
<dbReference type="OrthoDB" id="570524at2"/>
<dbReference type="AlphaFoldDB" id="A0A1C0Y798"/>
<feature type="chain" id="PRO_5008648956" evidence="6">
    <location>
        <begin position="23"/>
        <end position="311"/>
    </location>
</feature>